<organism evidence="1 2">
    <name type="scientific">Eretmocerus hayati</name>
    <dbReference type="NCBI Taxonomy" id="131215"/>
    <lineage>
        <taxon>Eukaryota</taxon>
        <taxon>Metazoa</taxon>
        <taxon>Ecdysozoa</taxon>
        <taxon>Arthropoda</taxon>
        <taxon>Hexapoda</taxon>
        <taxon>Insecta</taxon>
        <taxon>Pterygota</taxon>
        <taxon>Neoptera</taxon>
        <taxon>Endopterygota</taxon>
        <taxon>Hymenoptera</taxon>
        <taxon>Apocrita</taxon>
        <taxon>Proctotrupomorpha</taxon>
        <taxon>Chalcidoidea</taxon>
        <taxon>Aphelinidae</taxon>
        <taxon>Aphelininae</taxon>
        <taxon>Eretmocerus</taxon>
    </lineage>
</organism>
<sequence>MLVEFANRKNEDGSKQRSAAYQCFLVEEQDYDDVEELVESGRLVSILWPENLVLADEERIKPELPTAIFTKEIVRVLVLGNKYSLLEQLFDIRIGFVDNETIFIIAHEL</sequence>
<proteinExistence type="predicted"/>
<dbReference type="EMBL" id="CM056742">
    <property type="protein sequence ID" value="KAJ8676776.1"/>
    <property type="molecule type" value="Genomic_DNA"/>
</dbReference>
<gene>
    <name evidence="1" type="ORF">QAD02_012563</name>
</gene>
<accession>A0ACC2P024</accession>
<comment type="caution">
    <text evidence="1">The sequence shown here is derived from an EMBL/GenBank/DDBJ whole genome shotgun (WGS) entry which is preliminary data.</text>
</comment>
<keyword evidence="2" id="KW-1185">Reference proteome</keyword>
<name>A0ACC2P024_9HYME</name>
<reference evidence="1" key="1">
    <citation type="submission" date="2023-04" db="EMBL/GenBank/DDBJ databases">
        <title>A chromosome-level genome assembly of the parasitoid wasp Eretmocerus hayati.</title>
        <authorList>
            <person name="Zhong Y."/>
            <person name="Liu S."/>
            <person name="Liu Y."/>
        </authorList>
    </citation>
    <scope>NUCLEOTIDE SEQUENCE</scope>
    <source>
        <strain evidence="1">ZJU_SS_LIU_2023</strain>
    </source>
</reference>
<protein>
    <submittedName>
        <fullName evidence="1">Uncharacterized protein</fullName>
    </submittedName>
</protein>
<evidence type="ECO:0000313" key="1">
    <source>
        <dbReference type="EMBL" id="KAJ8676776.1"/>
    </source>
</evidence>
<evidence type="ECO:0000313" key="2">
    <source>
        <dbReference type="Proteomes" id="UP001239111"/>
    </source>
</evidence>
<dbReference type="Proteomes" id="UP001239111">
    <property type="component" value="Chromosome 2"/>
</dbReference>